<dbReference type="Proteomes" id="UP000541352">
    <property type="component" value="Unassembled WGS sequence"/>
</dbReference>
<protein>
    <submittedName>
        <fullName evidence="1">Uncharacterized protein</fullName>
    </submittedName>
</protein>
<gene>
    <name evidence="1" type="ORF">FHS57_000703</name>
</gene>
<organism evidence="1 2">
    <name type="scientific">Runella defluvii</name>
    <dbReference type="NCBI Taxonomy" id="370973"/>
    <lineage>
        <taxon>Bacteria</taxon>
        <taxon>Pseudomonadati</taxon>
        <taxon>Bacteroidota</taxon>
        <taxon>Cytophagia</taxon>
        <taxon>Cytophagales</taxon>
        <taxon>Spirosomataceae</taxon>
        <taxon>Runella</taxon>
    </lineage>
</organism>
<dbReference type="AlphaFoldDB" id="A0A7W5ZGF2"/>
<dbReference type="EMBL" id="JACIBY010000001">
    <property type="protein sequence ID" value="MBB3836721.1"/>
    <property type="molecule type" value="Genomic_DNA"/>
</dbReference>
<sequence length="244" mass="29379">MNRKLIILMTILAALFGYKVVNYYLPSKTLNPYFETRKTGYTWLGYDIYEHKRFFSENIRFKYYFLDNHNYFILSLGPYSDLRKKKLKDIKVKSFHLYNEEYKQNYDDFDVGVFVMKVFDFNLLLGDTLKYYKKENNKILKQKFYDISVSDTLYYFVSEHPLESENYPFKEAYLVSESKGIISTLLVDESRSPIQVRFLRGNWNSALYKGKKVTIKYIVKKEDTPEVNEIDIKQLPVFKKECFW</sequence>
<accession>A0A7W5ZGF2</accession>
<evidence type="ECO:0000313" key="2">
    <source>
        <dbReference type="Proteomes" id="UP000541352"/>
    </source>
</evidence>
<keyword evidence="2" id="KW-1185">Reference proteome</keyword>
<comment type="caution">
    <text evidence="1">The sequence shown here is derived from an EMBL/GenBank/DDBJ whole genome shotgun (WGS) entry which is preliminary data.</text>
</comment>
<reference evidence="1 2" key="1">
    <citation type="submission" date="2020-08" db="EMBL/GenBank/DDBJ databases">
        <title>Genomic Encyclopedia of Type Strains, Phase IV (KMG-IV): sequencing the most valuable type-strain genomes for metagenomic binning, comparative biology and taxonomic classification.</title>
        <authorList>
            <person name="Goeker M."/>
        </authorList>
    </citation>
    <scope>NUCLEOTIDE SEQUENCE [LARGE SCALE GENOMIC DNA]</scope>
    <source>
        <strain evidence="1 2">DSM 17976</strain>
    </source>
</reference>
<evidence type="ECO:0000313" key="1">
    <source>
        <dbReference type="EMBL" id="MBB3836721.1"/>
    </source>
</evidence>
<name>A0A7W5ZGF2_9BACT</name>
<dbReference type="RefSeq" id="WP_183971494.1">
    <property type="nucleotide sequence ID" value="NZ_JACIBY010000001.1"/>
</dbReference>
<proteinExistence type="predicted"/>